<reference evidence="3 4" key="1">
    <citation type="submission" date="2020-03" db="EMBL/GenBank/DDBJ databases">
        <title>Genomic Encyclopedia of Type Strains, Phase IV (KMG-IV): sequencing the most valuable type-strain genomes for metagenomic binning, comparative biology and taxonomic classification.</title>
        <authorList>
            <person name="Goeker M."/>
        </authorList>
    </citation>
    <scope>NUCLEOTIDE SEQUENCE [LARGE SCALE GENOMIC DNA]</scope>
    <source>
        <strain evidence="3 4">DSM 5718</strain>
    </source>
</reference>
<dbReference type="SUPFAM" id="SSF52540">
    <property type="entry name" value="P-loop containing nucleoside triphosphate hydrolases"/>
    <property type="match status" value="2"/>
</dbReference>
<accession>A0A846MTF6</accession>
<feature type="coiled-coil region" evidence="1">
    <location>
        <begin position="621"/>
        <end position="877"/>
    </location>
</feature>
<feature type="coiled-coil region" evidence="1">
    <location>
        <begin position="204"/>
        <end position="304"/>
    </location>
</feature>
<comment type="caution">
    <text evidence="3">The sequence shown here is derived from an EMBL/GenBank/DDBJ whole genome shotgun (WGS) entry which is preliminary data.</text>
</comment>
<dbReference type="PANTHER" id="PTHR32114:SF2">
    <property type="entry name" value="ABC TRANSPORTER ABCH.3"/>
    <property type="match status" value="1"/>
</dbReference>
<keyword evidence="3" id="KW-0540">Nuclease</keyword>
<evidence type="ECO:0000313" key="3">
    <source>
        <dbReference type="EMBL" id="NIK74735.1"/>
    </source>
</evidence>
<feature type="coiled-coil region" evidence="1">
    <location>
        <begin position="546"/>
        <end position="576"/>
    </location>
</feature>
<dbReference type="RefSeq" id="WP_166920802.1">
    <property type="nucleotide sequence ID" value="NZ_JAASRN010000006.1"/>
</dbReference>
<dbReference type="InterPro" id="IPR027417">
    <property type="entry name" value="P-loop_NTPase"/>
</dbReference>
<dbReference type="GO" id="GO:0006302">
    <property type="term" value="P:double-strand break repair"/>
    <property type="evidence" value="ECO:0007669"/>
    <property type="project" value="InterPro"/>
</dbReference>
<keyword evidence="3" id="KW-0378">Hydrolase</keyword>
<feature type="coiled-coil region" evidence="1">
    <location>
        <begin position="347"/>
        <end position="374"/>
    </location>
</feature>
<feature type="coiled-coil region" evidence="1">
    <location>
        <begin position="405"/>
        <end position="439"/>
    </location>
</feature>
<name>A0A846MTF6_9BACT</name>
<dbReference type="Proteomes" id="UP000537126">
    <property type="component" value="Unassembled WGS sequence"/>
</dbReference>
<keyword evidence="3" id="KW-0269">Exonuclease</keyword>
<feature type="domain" description="Rad50/SbcC-type AAA" evidence="2">
    <location>
        <begin position="6"/>
        <end position="236"/>
    </location>
</feature>
<dbReference type="SUPFAM" id="SSF57997">
    <property type="entry name" value="Tropomyosin"/>
    <property type="match status" value="1"/>
</dbReference>
<protein>
    <submittedName>
        <fullName evidence="3">Exonuclease SbcC</fullName>
    </submittedName>
</protein>
<dbReference type="InterPro" id="IPR038729">
    <property type="entry name" value="Rad50/SbcC_AAA"/>
</dbReference>
<dbReference type="Pfam" id="PF13558">
    <property type="entry name" value="SbcC_Walker_B"/>
    <property type="match status" value="1"/>
</dbReference>
<dbReference type="Gene3D" id="1.10.287.1490">
    <property type="match status" value="1"/>
</dbReference>
<sequence>MQPLYLYFKGLASYKKEQHIDFSELSSAGLFGIFGKTGAGKSTVLEAISIALYGKALRGSQKSIKHLINRHSDELAIEFIFRGFDKHIYAFTYRLNVQVRKKKKKKNKTDTTFQEDKHKNSAEKKYYRYHGTELQGKTLWQSFKQGTQAWQALDDKKGEEQAALKHIPIEHFTRTIILPQGNFDRFIKEPPAERSAFLREIFDLSIYEKIKEKAKKKLEEAQQSFENDKNRLAEYEDVNEEVLQQKKSEQEQLLKQLAAQQTETEQLEERVKQIDLAEIKEKELEKLQKELSETESSLAQLPQNLEQKQARLQIAQEHFEKPFGIREQKKENLRENQKKVCQLTQSIQEREQKIQEHQNKYQALNAHYEQLLEKKQNISHLEMYIKKYRELQEIQTSIALRNQEYQNLSSERRLIEKKLQDLSEHIHKAEENIKQLQTANLPILIQKLQDLKDDACQYYEQREELGKTYKSLEDKLKQIEKPENKHLSALLEKAVKENNFVQLNQSLQALFRNINNKIQLSSLRQTLKAGEPCPLCGSTEHPIENLSTHSASHEELQQQAALLEEALKELPNTQEKSIRFHNFKERFMKGIEHYNKIKTDDLPTLPEDELPRKKDIFNKILTDITQQVEQKQNTLKESAEQFQQLNEQKEKMQKEEQEKVKRIATLEGVIQELHNNMQRLQEEIETYKKQYPEYQSKSIEELEENVQAIQTEYQEAEVACNQAKKQLEQIKKEQHTEEGKLKSIQDGIDTLQKEINDIEQNIQQLLQAYNELFCTEEEVQQILNEKQSIQNHIRQREALLSRYSTLKKRMEGIQKERQELSIPQSVEERAQLRRQYEDKKQIVKNLQEAKGAISEVLKVLEERLNKKKQLTKSYEQSRRALEIWERINKLTEGNGLLNFVLKNYLNKVNRLANKHFEQLTNNTLSVDITTEKDKIEIKILDRLNQYPRPIESLSGGQHFILSLSLALALSELLQDTHGIRQHFFFIDEGFGSLDEETLSEVMNVLERLACSGKVIGVISHVQSMQERISTALVASQSPQEGSKLRQTSIPL</sequence>
<proteinExistence type="predicted"/>
<organism evidence="3 4">
    <name type="scientific">Thermonema lapsum</name>
    <dbReference type="NCBI Taxonomy" id="28195"/>
    <lineage>
        <taxon>Bacteria</taxon>
        <taxon>Pseudomonadati</taxon>
        <taxon>Bacteroidota</taxon>
        <taxon>Cytophagia</taxon>
        <taxon>Cytophagales</taxon>
        <taxon>Thermonemataceae</taxon>
        <taxon>Thermonema</taxon>
    </lineage>
</organism>
<dbReference type="AlphaFoldDB" id="A0A846MTF6"/>
<dbReference type="EMBL" id="JAASRN010000006">
    <property type="protein sequence ID" value="NIK74735.1"/>
    <property type="molecule type" value="Genomic_DNA"/>
</dbReference>
<evidence type="ECO:0000313" key="4">
    <source>
        <dbReference type="Proteomes" id="UP000537126"/>
    </source>
</evidence>
<keyword evidence="4" id="KW-1185">Reference proteome</keyword>
<dbReference type="PANTHER" id="PTHR32114">
    <property type="entry name" value="ABC TRANSPORTER ABCH.3"/>
    <property type="match status" value="1"/>
</dbReference>
<dbReference type="Pfam" id="PF13476">
    <property type="entry name" value="AAA_23"/>
    <property type="match status" value="1"/>
</dbReference>
<keyword evidence="1" id="KW-0175">Coiled coil</keyword>
<evidence type="ECO:0000259" key="2">
    <source>
        <dbReference type="Pfam" id="PF13476"/>
    </source>
</evidence>
<dbReference type="Gene3D" id="3.40.50.300">
    <property type="entry name" value="P-loop containing nucleotide triphosphate hydrolases"/>
    <property type="match status" value="2"/>
</dbReference>
<gene>
    <name evidence="3" type="ORF">FHS56_002268</name>
</gene>
<dbReference type="GO" id="GO:0004527">
    <property type="term" value="F:exonuclease activity"/>
    <property type="evidence" value="ECO:0007669"/>
    <property type="project" value="UniProtKB-KW"/>
</dbReference>
<evidence type="ECO:0000256" key="1">
    <source>
        <dbReference type="SAM" id="Coils"/>
    </source>
</evidence>
<dbReference type="GO" id="GO:0016887">
    <property type="term" value="F:ATP hydrolysis activity"/>
    <property type="evidence" value="ECO:0007669"/>
    <property type="project" value="InterPro"/>
</dbReference>